<dbReference type="Proteomes" id="UP001318040">
    <property type="component" value="Chromosome 10"/>
</dbReference>
<feature type="region of interest" description="Disordered" evidence="4">
    <location>
        <begin position="1549"/>
        <end position="1570"/>
    </location>
</feature>
<dbReference type="SMART" id="SM00715">
    <property type="entry name" value="LA"/>
    <property type="match status" value="1"/>
</dbReference>
<dbReference type="InterPro" id="IPR045180">
    <property type="entry name" value="La_dom_prot"/>
</dbReference>
<evidence type="ECO:0000256" key="1">
    <source>
        <dbReference type="ARBA" id="ARBA00022553"/>
    </source>
</evidence>
<feature type="compositionally biased region" description="Polar residues" evidence="4">
    <location>
        <begin position="1750"/>
        <end position="1771"/>
    </location>
</feature>
<feature type="region of interest" description="Disordered" evidence="4">
    <location>
        <begin position="525"/>
        <end position="551"/>
    </location>
</feature>
<dbReference type="CDD" id="cd12430">
    <property type="entry name" value="RRM_LARP4_5_like"/>
    <property type="match status" value="1"/>
</dbReference>
<dbReference type="Pfam" id="PF26088">
    <property type="entry name" value="RRM_LARP4"/>
    <property type="match status" value="1"/>
</dbReference>
<dbReference type="GeneID" id="116940899"/>
<accession>A0AAJ7SYI8</accession>
<protein>
    <submittedName>
        <fullName evidence="7">Uncharacterized protein LOC116940899 isoform X1</fullName>
    </submittedName>
</protein>
<dbReference type="GO" id="GO:0005829">
    <property type="term" value="C:cytosol"/>
    <property type="evidence" value="ECO:0007669"/>
    <property type="project" value="TreeGrafter"/>
</dbReference>
<feature type="compositionally biased region" description="Basic and acidic residues" evidence="4">
    <location>
        <begin position="1865"/>
        <end position="1879"/>
    </location>
</feature>
<feature type="compositionally biased region" description="Basic residues" evidence="4">
    <location>
        <begin position="1676"/>
        <end position="1685"/>
    </location>
</feature>
<feature type="compositionally biased region" description="Polar residues" evidence="4">
    <location>
        <begin position="1789"/>
        <end position="1799"/>
    </location>
</feature>
<dbReference type="InterPro" id="IPR058699">
    <property type="entry name" value="RRM_LARP4/4B"/>
</dbReference>
<feature type="region of interest" description="Disordered" evidence="4">
    <location>
        <begin position="1587"/>
        <end position="1655"/>
    </location>
</feature>
<evidence type="ECO:0000256" key="3">
    <source>
        <dbReference type="PROSITE-ProRule" id="PRU00332"/>
    </source>
</evidence>
<proteinExistence type="predicted"/>
<name>A0AAJ7SYI8_PETMA</name>
<sequence>MGCCFSKEKRQDVNETKPLLENEGKYDTRAVTSGVINPMSSLAEALEDGVRSNLTLALAKWCEVEEESRAADSELDGIGRRGLNTSPSTGESTGRPKAPSTVVRGLRNASRSCADVTLASWLKETRTLLLARPLDVLWPKFQTGAEGHVLDGKQVQLFLSEWHCLFVLRDRLWKIMPLSFVEKKKKTLFKKRKTVNNADIRRCSPTCTQLVVVEPPCCTVLADNERSRETQTKPMEILETDQFCINSKLILGKDGPDASSELPVGHSCDANMLNGLHLTEAKGNVNGSLEYVFEQERHVSRSRNSTLMTGVFVSPAECGSSPLLSDSQMLCICDETIKASEPHCDFQEFDALHGNSMERVLCNVDNTSAVGHLKSDEDTVEEDINANAFLSEATRLSMPLNLMQKCCRDLHYSDCDISTKATETKCPTQEVASEQHTLEESCITKLLTQSHCNSSDGQHGELSLFSIGNGVANQVGTDCLDFDFGCQDTLPTHAYLDRKCNKWATAPSCPVAMVQEDEMNERSGVAIPKQRDVSSDGSALHPDGGSAEQDCISTTHRDVKPVAEVTAEHVSHSSFYCNVEAAQCPDNASCMPVLSDENPLAAGGLRCEEVGCDASPVEAVHGDPLVKVTIEDRSCSEVGEQQLVVGYSCDSLQMSTDVGESVCIIPSAAAMTELPFSSESLINGDDGSLLHCGELAYQFVSPKDCELLSSRRISLVLCSEPIQEDMCSVLNCDAVNYSSNGKLRGVTNIEENIPKVPSDNILTLKADEINLCSLELSEELKADHETVCVGTVPANVLDSPNRTLYCDEQQLEADCLEHPENIPANFDAAQEYRVCSSSTSPNSVQWSDGNAEVVLDEKPHVDWKLKSVAAVANSSEETAKQWLEPVQHLQDDNYLNGSELHSIDASVTSETINLVTCMPVFAEKHVDQFVEQNQIDKYAATPSYEISGISSIKLSADSRKVGQPSRQHCAAYYHDTFSCESKDHNTDAACFEVPVFPEGSNTVIPMPTFDKPTPTDSDDPHFSNMFKLFDTMPVGEASFPSIIQSTPEGQVIVEVSETEYIPAGGLPGDLASSLLQMSPMFYMAAGSPMGQSETITVPSGMHGPLAYSGSIPESGMWSWMYSNVPPLQVDAEINTAPNVATQLMVEGAVLNPNAASWKSPAPSADIAFAPGRAVNGDWPDPEPRPYSEVYSGSNGEEGEATFGALTEIEPVLPPEPLTPTSPTPQDEHIPEGKPYVVMESASGDGEAPEAEDGLQVPVVNGAGKEPPSLVAENPTCPLTGDVGQSETQTMKPEELKEILRKQLEYYFSRENLANDMYLVSQMDSDHYVPIWTIANFNQVKRLTADTDLIVEVLKSSPLVQVDEKGEKVRPNHKRCIVILREVPESTPIEEVESLFKSENCPRFVSCEFAHNDSWYVTFESDADAQQAYKYLREEAKTFLGKPIMARIKAKSMGITAFIPKNGQQPLEVGGFHQQFQPAAVYMQPVHYSPAQQQQPPYPFYSMLSQPWSSSLGYYDGTQLVTGTFPSTAFLSSFPATGHYKHMQALQHRPYTGRSRGGGKSQGRSHPSQHDKVIPDAISFVPMNSVHLVDRPATNGGPRGGANAGQRRPTGSTVGSGVGGGSSSSSITSGVSGGGSSYRPHAPEQPFLGSRTQPSDAPFVRRDVEVNGGDPALLASRGRKGFRGRRRRDDERTVKCPQPPVPLVPPESPRLELAASEFPPLPGASTSVREDSVPTRHENRLADVVRGIGKASQTGSTNGSTAVPPSALNKSKPTPMPLSSPEPTNPCPTPQATVSSTTEAAGTCTDEPSESRAPAPTVTPGPAEVHATEPKKLSYAQICQRPPMPPTCQPVANGSAVAGTAGDMGDADRDTADDSREAEVASKPVEGPPRDQRKQFGISTHAHAVARKPLGVQNGMARPRVAMVAKETQ</sequence>
<dbReference type="SUPFAM" id="SSF46785">
    <property type="entry name" value="Winged helix' DNA-binding domain"/>
    <property type="match status" value="1"/>
</dbReference>
<dbReference type="GO" id="GO:0045727">
    <property type="term" value="P:positive regulation of translation"/>
    <property type="evidence" value="ECO:0007669"/>
    <property type="project" value="TreeGrafter"/>
</dbReference>
<dbReference type="PANTHER" id="PTHR22792:SF131">
    <property type="entry name" value="LA-RELATED PROTEIN LARP4B"/>
    <property type="match status" value="1"/>
</dbReference>
<dbReference type="PROSITE" id="PS50961">
    <property type="entry name" value="HTH_LA"/>
    <property type="match status" value="1"/>
</dbReference>
<feature type="region of interest" description="Disordered" evidence="4">
    <location>
        <begin position="72"/>
        <end position="104"/>
    </location>
</feature>
<dbReference type="KEGG" id="pmrn:116940899"/>
<evidence type="ECO:0000256" key="2">
    <source>
        <dbReference type="ARBA" id="ARBA00022884"/>
    </source>
</evidence>
<reference evidence="7" key="1">
    <citation type="submission" date="2025-08" db="UniProtKB">
        <authorList>
            <consortium name="RefSeq"/>
        </authorList>
    </citation>
    <scope>IDENTIFICATION</scope>
    <source>
        <tissue evidence="7">Sperm</tissue>
    </source>
</reference>
<dbReference type="InterPro" id="IPR006630">
    <property type="entry name" value="La_HTH"/>
</dbReference>
<organism evidence="6 7">
    <name type="scientific">Petromyzon marinus</name>
    <name type="common">Sea lamprey</name>
    <dbReference type="NCBI Taxonomy" id="7757"/>
    <lineage>
        <taxon>Eukaryota</taxon>
        <taxon>Metazoa</taxon>
        <taxon>Chordata</taxon>
        <taxon>Craniata</taxon>
        <taxon>Vertebrata</taxon>
        <taxon>Cyclostomata</taxon>
        <taxon>Hyperoartia</taxon>
        <taxon>Petromyzontiformes</taxon>
        <taxon>Petromyzontidae</taxon>
        <taxon>Petromyzon</taxon>
    </lineage>
</organism>
<feature type="compositionally biased region" description="Pro residues" evidence="4">
    <location>
        <begin position="1696"/>
        <end position="1707"/>
    </location>
</feature>
<dbReference type="GO" id="GO:0003730">
    <property type="term" value="F:mRNA 3'-UTR binding"/>
    <property type="evidence" value="ECO:0007669"/>
    <property type="project" value="TreeGrafter"/>
</dbReference>
<keyword evidence="6" id="KW-1185">Reference proteome</keyword>
<evidence type="ECO:0000313" key="6">
    <source>
        <dbReference type="Proteomes" id="UP001318040"/>
    </source>
</evidence>
<gene>
    <name evidence="7" type="primary">LOC116940899</name>
</gene>
<feature type="region of interest" description="Disordered" evidence="4">
    <location>
        <begin position="1265"/>
        <end position="1290"/>
    </location>
</feature>
<dbReference type="RefSeq" id="XP_032807135.1">
    <property type="nucleotide sequence ID" value="XM_032951244.1"/>
</dbReference>
<feature type="compositionally biased region" description="Basic and acidic residues" evidence="4">
    <location>
        <begin position="1727"/>
        <end position="1742"/>
    </location>
</feature>
<dbReference type="Gene3D" id="1.10.10.10">
    <property type="entry name" value="Winged helix-like DNA-binding domain superfamily/Winged helix DNA-binding domain"/>
    <property type="match status" value="1"/>
</dbReference>
<dbReference type="PANTHER" id="PTHR22792">
    <property type="entry name" value="LUPUS LA PROTEIN-RELATED"/>
    <property type="match status" value="1"/>
</dbReference>
<feature type="domain" description="HTH La-type RNA-binding" evidence="5">
    <location>
        <begin position="1289"/>
        <end position="1378"/>
    </location>
</feature>
<keyword evidence="2 3" id="KW-0694">RNA-binding</keyword>
<dbReference type="Pfam" id="PF05383">
    <property type="entry name" value="La"/>
    <property type="match status" value="1"/>
</dbReference>
<evidence type="ECO:0000256" key="4">
    <source>
        <dbReference type="SAM" id="MobiDB-lite"/>
    </source>
</evidence>
<dbReference type="GO" id="GO:0010494">
    <property type="term" value="C:cytoplasmic stress granule"/>
    <property type="evidence" value="ECO:0007669"/>
    <property type="project" value="TreeGrafter"/>
</dbReference>
<keyword evidence="1" id="KW-0597">Phosphoprotein</keyword>
<dbReference type="InterPro" id="IPR036388">
    <property type="entry name" value="WH-like_DNA-bd_sf"/>
</dbReference>
<evidence type="ECO:0000259" key="5">
    <source>
        <dbReference type="PROSITE" id="PS50961"/>
    </source>
</evidence>
<feature type="compositionally biased region" description="Pro residues" evidence="4">
    <location>
        <begin position="1773"/>
        <end position="1788"/>
    </location>
</feature>
<evidence type="ECO:0000313" key="7">
    <source>
        <dbReference type="RefSeq" id="XP_032807135.1"/>
    </source>
</evidence>
<feature type="compositionally biased region" description="Polar residues" evidence="4">
    <location>
        <begin position="83"/>
        <end position="92"/>
    </location>
</feature>
<dbReference type="CDD" id="cd08031">
    <property type="entry name" value="LARP_4_5_like"/>
    <property type="match status" value="1"/>
</dbReference>
<feature type="region of interest" description="Disordered" evidence="4">
    <location>
        <begin position="1669"/>
        <end position="1928"/>
    </location>
</feature>
<dbReference type="InterPro" id="IPR036390">
    <property type="entry name" value="WH_DNA-bd_sf"/>
</dbReference>